<reference evidence="1" key="1">
    <citation type="submission" date="2023-10" db="EMBL/GenBank/DDBJ databases">
        <title>Surveillance and assessment of the effects of hospital wastewater treatment on clearance of pathogenic bacterial and antimicrobial resistance genes.</title>
        <authorList>
            <person name="Wu Y."/>
        </authorList>
    </citation>
    <scope>NUCLEOTIDE SEQUENCE</scope>
    <source>
        <strain evidence="1">23-M-SRM-33-1</strain>
    </source>
</reference>
<accession>A0AAW8XVZ2</accession>
<protein>
    <submittedName>
        <fullName evidence="1">WYL domain-containing protein</fullName>
    </submittedName>
</protein>
<evidence type="ECO:0000313" key="1">
    <source>
        <dbReference type="EMBL" id="MDV0845199.1"/>
    </source>
</evidence>
<comment type="caution">
    <text evidence="1">The sequence shown here is derived from an EMBL/GenBank/DDBJ whole genome shotgun (WGS) entry which is preliminary data.</text>
</comment>
<evidence type="ECO:0000313" key="2">
    <source>
        <dbReference type="Proteomes" id="UP001284547"/>
    </source>
</evidence>
<dbReference type="Proteomes" id="UP001284547">
    <property type="component" value="Unassembled WGS sequence"/>
</dbReference>
<organism evidence="1 2">
    <name type="scientific">Klebsiella quasipneumoniae subsp. quasipneumoniae</name>
    <dbReference type="NCBI Taxonomy" id="1667327"/>
    <lineage>
        <taxon>Bacteria</taxon>
        <taxon>Pseudomonadati</taxon>
        <taxon>Pseudomonadota</taxon>
        <taxon>Gammaproteobacteria</taxon>
        <taxon>Enterobacterales</taxon>
        <taxon>Enterobacteriaceae</taxon>
        <taxon>Klebsiella/Raoultella group</taxon>
        <taxon>Klebsiella</taxon>
        <taxon>Klebsiella pneumoniae complex</taxon>
    </lineage>
</organism>
<proteinExistence type="predicted"/>
<dbReference type="AlphaFoldDB" id="A0AAW8XVZ2"/>
<dbReference type="RefSeq" id="WP_223790098.1">
    <property type="nucleotide sequence ID" value="NZ_AP026410.1"/>
</dbReference>
<sequence>MYGNIGANLLKSFSLSKIRWLDIRKEHFAVDTPTLSLIDEHRDPWVSEGTFEVRVRIKHSIAGYFSRRDLLPQQELVREENDGVTLLCKAAHQSQIIPLILFWLPNIEILEPECQNG</sequence>
<dbReference type="EMBL" id="JAWHZD010000049">
    <property type="protein sequence ID" value="MDV0845199.1"/>
    <property type="molecule type" value="Genomic_DNA"/>
</dbReference>
<name>A0AAW8XVZ2_9ENTR</name>
<gene>
    <name evidence="1" type="ORF">RZP41_28795</name>
</gene>